<dbReference type="Pfam" id="PF14689">
    <property type="entry name" value="SPOB_a"/>
    <property type="match status" value="1"/>
</dbReference>
<organism evidence="5 6">
    <name type="scientific">Cytobacillus kochii</name>
    <dbReference type="NCBI Taxonomy" id="859143"/>
    <lineage>
        <taxon>Bacteria</taxon>
        <taxon>Bacillati</taxon>
        <taxon>Bacillota</taxon>
        <taxon>Bacilli</taxon>
        <taxon>Bacillales</taxon>
        <taxon>Bacillaceae</taxon>
        <taxon>Cytobacillus</taxon>
    </lineage>
</organism>
<dbReference type="RefSeq" id="WP_095372411.1">
    <property type="nucleotide sequence ID" value="NZ_CANMJM010000001.1"/>
</dbReference>
<dbReference type="KEGG" id="bko:CKF48_17035"/>
<dbReference type="Gene3D" id="1.10.287.130">
    <property type="match status" value="1"/>
</dbReference>
<dbReference type="AlphaFoldDB" id="A0A248TL27"/>
<accession>A0A248TL27</accession>
<evidence type="ECO:0000256" key="1">
    <source>
        <dbReference type="ARBA" id="ARBA00022553"/>
    </source>
</evidence>
<dbReference type="SUPFAM" id="SSF55890">
    <property type="entry name" value="Sporulation response regulatory protein Spo0B"/>
    <property type="match status" value="1"/>
</dbReference>
<sequence length="180" mass="21407">MEKDWDIVEVLRHARHDWLNKIQLIKGNLSLNKVERAKEIIDEIVVEAQQEAKLSNLQMPQFASLLFTYNWRNPKFQLEYDVYEVFKCDQLDDKSLTDWTRSFFSCLNDAVQPFADNHLSISINPEKQGVRFFFDFSGTITYMQQIRLFLLEQSTSMGLTVRRLTEDEISFDFFVLFEEK</sequence>
<feature type="domain" description="Sporulation initiation phosphotransferase B C-terminal" evidence="4">
    <location>
        <begin position="59"/>
        <end position="171"/>
    </location>
</feature>
<keyword evidence="6" id="KW-1185">Reference proteome</keyword>
<evidence type="ECO:0000256" key="2">
    <source>
        <dbReference type="ARBA" id="ARBA00022679"/>
    </source>
</evidence>
<dbReference type="SMART" id="SM01317">
    <property type="entry name" value="SPOB_ab"/>
    <property type="match status" value="1"/>
</dbReference>
<dbReference type="InterPro" id="IPR037100">
    <property type="entry name" value="Spo0B_C_sf"/>
</dbReference>
<gene>
    <name evidence="5" type="ORF">CKF48_17035</name>
</gene>
<dbReference type="OrthoDB" id="2375606at2"/>
<evidence type="ECO:0000313" key="5">
    <source>
        <dbReference type="EMBL" id="ASV68845.1"/>
    </source>
</evidence>
<dbReference type="Gene3D" id="3.30.565.30">
    <property type="entry name" value="Sporulation initiation phosphotransferase B (SpoOB), C-terminal domain"/>
    <property type="match status" value="1"/>
</dbReference>
<dbReference type="Proteomes" id="UP000215137">
    <property type="component" value="Chromosome"/>
</dbReference>
<evidence type="ECO:0000256" key="3">
    <source>
        <dbReference type="ARBA" id="ARBA00022777"/>
    </source>
</evidence>
<evidence type="ECO:0000313" key="6">
    <source>
        <dbReference type="Proteomes" id="UP000215137"/>
    </source>
</evidence>
<keyword evidence="3" id="KW-0418">Kinase</keyword>
<keyword evidence="2" id="KW-0808">Transferase</keyword>
<dbReference type="InterPro" id="IPR016120">
    <property type="entry name" value="Sig_transdc_His_kin_SpoOB"/>
</dbReference>
<dbReference type="Pfam" id="PF14682">
    <property type="entry name" value="SPOB_ab"/>
    <property type="match status" value="1"/>
</dbReference>
<dbReference type="GeneID" id="97217137"/>
<evidence type="ECO:0000259" key="4">
    <source>
        <dbReference type="SMART" id="SM01317"/>
    </source>
</evidence>
<protein>
    <submittedName>
        <fullName evidence="5">Sporulation protein</fullName>
    </submittedName>
</protein>
<keyword evidence="1" id="KW-0597">Phosphoprotein</keyword>
<proteinExistence type="predicted"/>
<dbReference type="InterPro" id="IPR039506">
    <property type="entry name" value="SPOB_a"/>
</dbReference>
<dbReference type="InterPro" id="IPR016122">
    <property type="entry name" value="SpoOB_C"/>
</dbReference>
<reference evidence="5 6" key="1">
    <citation type="submission" date="2017-08" db="EMBL/GenBank/DDBJ databases">
        <title>Complete Genome Sequence of Bacillus kochii Oregon-R-modENCODE STRAIN BDGP4, isolated from Drosophila melanogaster gut.</title>
        <authorList>
            <person name="Wan K.H."/>
            <person name="Yu C."/>
            <person name="Park S."/>
            <person name="Hammonds A.S."/>
            <person name="Booth B.W."/>
            <person name="Celniker S.E."/>
        </authorList>
    </citation>
    <scope>NUCLEOTIDE SEQUENCE [LARGE SCALE GENOMIC DNA]</scope>
    <source>
        <strain evidence="5 6">BDGP4</strain>
    </source>
</reference>
<name>A0A248TL27_9BACI</name>
<dbReference type="EMBL" id="CP022983">
    <property type="protein sequence ID" value="ASV68845.1"/>
    <property type="molecule type" value="Genomic_DNA"/>
</dbReference>
<dbReference type="GO" id="GO:0000155">
    <property type="term" value="F:phosphorelay sensor kinase activity"/>
    <property type="evidence" value="ECO:0007669"/>
    <property type="project" value="InterPro"/>
</dbReference>